<dbReference type="Pfam" id="PF00891">
    <property type="entry name" value="Methyltransf_2"/>
    <property type="match status" value="1"/>
</dbReference>
<dbReference type="Pfam" id="PF08100">
    <property type="entry name" value="Dimerisation"/>
    <property type="match status" value="1"/>
</dbReference>
<dbReference type="OrthoDB" id="1606438at2759"/>
<keyword evidence="7" id="KW-1185">Reference proteome</keyword>
<dbReference type="InterPro" id="IPR001077">
    <property type="entry name" value="COMT_C"/>
</dbReference>
<dbReference type="SUPFAM" id="SSF46785">
    <property type="entry name" value="Winged helix' DNA-binding domain"/>
    <property type="match status" value="1"/>
</dbReference>
<evidence type="ECO:0000313" key="7">
    <source>
        <dbReference type="Proteomes" id="UP000030651"/>
    </source>
</evidence>
<dbReference type="InterPro" id="IPR016461">
    <property type="entry name" value="COMT-like"/>
</dbReference>
<keyword evidence="1" id="KW-0489">Methyltransferase</keyword>
<dbReference type="AlphaFoldDB" id="W3WUR5"/>
<dbReference type="RefSeq" id="XP_007836452.1">
    <property type="nucleotide sequence ID" value="XM_007838261.1"/>
</dbReference>
<sequence>MSPDTYPKSSVDAIPDIARILDNVNDCLTKCLEDLHSLDTRLHDALHDGDVLPDRIVLREAAKAVDLLHQIQVMLDPKTLVLADHFLGYVRSKCLLAAVQQQVPDVLHQSGPITLEQLAERTGSRSDRLAQVLRILCNEGIFRHDDDQDEGGGTYSNSAASRLLCADHPSQWHNWVRLYGNQFYDMARGIPGAVQRAATRSAAQINYDTDDTMFTYFQHRGWVPELHRTFGSGALAQMPGLVADYPWDEVAGGGSNLVMDIGGGGGGFLAGLLRNYPTMRGGIFDLPHVIEHARPFFRPGGQYADVADRVSDQDLVGGDFFKSVPECEVYTIKWCLHDWKDSQVIEILKTIHRSIIPSSRSRLVVLESILEDTHSSRLSQYGDLNMMMTIGGQERTVKEWTTLAGIAGWRIERIWDLRRAWVKAMDFRPISQDGA</sequence>
<dbReference type="HOGENOM" id="CLU_005533_12_2_1"/>
<evidence type="ECO:0000259" key="4">
    <source>
        <dbReference type="Pfam" id="PF00891"/>
    </source>
</evidence>
<evidence type="ECO:0008006" key="8">
    <source>
        <dbReference type="Google" id="ProtNLM"/>
    </source>
</evidence>
<evidence type="ECO:0000259" key="5">
    <source>
        <dbReference type="Pfam" id="PF08100"/>
    </source>
</evidence>
<dbReference type="eggNOG" id="KOG3178">
    <property type="taxonomic scope" value="Eukaryota"/>
</dbReference>
<dbReference type="InterPro" id="IPR012967">
    <property type="entry name" value="COMT_dimerisation"/>
</dbReference>
<reference evidence="7" key="1">
    <citation type="journal article" date="2015" name="BMC Genomics">
        <title>Genomic and transcriptomic analysis of the endophytic fungus Pestalotiopsis fici reveals its lifestyle and high potential for synthesis of natural products.</title>
        <authorList>
            <person name="Wang X."/>
            <person name="Zhang X."/>
            <person name="Liu L."/>
            <person name="Xiang M."/>
            <person name="Wang W."/>
            <person name="Sun X."/>
            <person name="Che Y."/>
            <person name="Guo L."/>
            <person name="Liu G."/>
            <person name="Guo L."/>
            <person name="Wang C."/>
            <person name="Yin W.B."/>
            <person name="Stadler M."/>
            <person name="Zhang X."/>
            <person name="Liu X."/>
        </authorList>
    </citation>
    <scope>NUCLEOTIDE SEQUENCE [LARGE SCALE GENOMIC DNA]</scope>
    <source>
        <strain evidence="7">W106-1 / CGMCC3.15140</strain>
    </source>
</reference>
<dbReference type="InterPro" id="IPR036388">
    <property type="entry name" value="WH-like_DNA-bd_sf"/>
</dbReference>
<protein>
    <recommendedName>
        <fullName evidence="8">O-methyltransferase domain-containing protein</fullName>
    </recommendedName>
</protein>
<feature type="domain" description="O-methyltransferase dimerisation" evidence="5">
    <location>
        <begin position="84"/>
        <end position="166"/>
    </location>
</feature>
<dbReference type="Gene3D" id="1.10.10.10">
    <property type="entry name" value="Winged helix-like DNA-binding domain superfamily/Winged helix DNA-binding domain"/>
    <property type="match status" value="1"/>
</dbReference>
<dbReference type="STRING" id="1229662.W3WUR5"/>
<proteinExistence type="predicted"/>
<dbReference type="PANTHER" id="PTHR43712:SF2">
    <property type="entry name" value="O-METHYLTRANSFERASE CICE"/>
    <property type="match status" value="1"/>
</dbReference>
<dbReference type="GO" id="GO:0046983">
    <property type="term" value="F:protein dimerization activity"/>
    <property type="evidence" value="ECO:0007669"/>
    <property type="project" value="InterPro"/>
</dbReference>
<evidence type="ECO:0000256" key="3">
    <source>
        <dbReference type="ARBA" id="ARBA00022691"/>
    </source>
</evidence>
<evidence type="ECO:0000313" key="6">
    <source>
        <dbReference type="EMBL" id="ETS77618.1"/>
    </source>
</evidence>
<keyword evidence="2" id="KW-0808">Transferase</keyword>
<dbReference type="InterPro" id="IPR029063">
    <property type="entry name" value="SAM-dependent_MTases_sf"/>
</dbReference>
<dbReference type="GO" id="GO:0008171">
    <property type="term" value="F:O-methyltransferase activity"/>
    <property type="evidence" value="ECO:0007669"/>
    <property type="project" value="InterPro"/>
</dbReference>
<dbReference type="GeneID" id="19274693"/>
<dbReference type="KEGG" id="pfy:PFICI_09680"/>
<dbReference type="InParanoid" id="W3WUR5"/>
<name>W3WUR5_PESFW</name>
<dbReference type="InterPro" id="IPR036390">
    <property type="entry name" value="WH_DNA-bd_sf"/>
</dbReference>
<dbReference type="EMBL" id="KI912115">
    <property type="protein sequence ID" value="ETS77618.1"/>
    <property type="molecule type" value="Genomic_DNA"/>
</dbReference>
<accession>W3WUR5</accession>
<evidence type="ECO:0000256" key="2">
    <source>
        <dbReference type="ARBA" id="ARBA00022679"/>
    </source>
</evidence>
<dbReference type="Proteomes" id="UP000030651">
    <property type="component" value="Unassembled WGS sequence"/>
</dbReference>
<organism evidence="6 7">
    <name type="scientific">Pestalotiopsis fici (strain W106-1 / CGMCC3.15140)</name>
    <dbReference type="NCBI Taxonomy" id="1229662"/>
    <lineage>
        <taxon>Eukaryota</taxon>
        <taxon>Fungi</taxon>
        <taxon>Dikarya</taxon>
        <taxon>Ascomycota</taxon>
        <taxon>Pezizomycotina</taxon>
        <taxon>Sordariomycetes</taxon>
        <taxon>Xylariomycetidae</taxon>
        <taxon>Amphisphaeriales</taxon>
        <taxon>Sporocadaceae</taxon>
        <taxon>Pestalotiopsis</taxon>
    </lineage>
</organism>
<dbReference type="PANTHER" id="PTHR43712">
    <property type="entry name" value="PUTATIVE (AFU_ORTHOLOGUE AFUA_4G14580)-RELATED"/>
    <property type="match status" value="1"/>
</dbReference>
<evidence type="ECO:0000256" key="1">
    <source>
        <dbReference type="ARBA" id="ARBA00022603"/>
    </source>
</evidence>
<dbReference type="OMA" id="MMMTANG"/>
<keyword evidence="3" id="KW-0949">S-adenosyl-L-methionine</keyword>
<dbReference type="SUPFAM" id="SSF53335">
    <property type="entry name" value="S-adenosyl-L-methionine-dependent methyltransferases"/>
    <property type="match status" value="1"/>
</dbReference>
<feature type="domain" description="O-methyltransferase C-terminal" evidence="4">
    <location>
        <begin position="255"/>
        <end position="410"/>
    </location>
</feature>
<gene>
    <name evidence="6" type="ORF">PFICI_09680</name>
</gene>
<dbReference type="PROSITE" id="PS51683">
    <property type="entry name" value="SAM_OMT_II"/>
    <property type="match status" value="1"/>
</dbReference>
<dbReference type="GO" id="GO:0032259">
    <property type="term" value="P:methylation"/>
    <property type="evidence" value="ECO:0007669"/>
    <property type="project" value="UniProtKB-KW"/>
</dbReference>
<dbReference type="Gene3D" id="3.40.50.150">
    <property type="entry name" value="Vaccinia Virus protein VP39"/>
    <property type="match status" value="1"/>
</dbReference>